<dbReference type="PANTHER" id="PTHR38797:SF4">
    <property type="entry name" value="NUCLEAR PORE COMPLEX PROTEIN NUP85"/>
    <property type="match status" value="1"/>
</dbReference>
<accession>A0A7R8ALX7</accession>
<dbReference type="PANTHER" id="PTHR38797">
    <property type="entry name" value="NUCLEAR PORE COMPLEX PROTEIN NUP85-RELATED"/>
    <property type="match status" value="1"/>
</dbReference>
<sequence length="301" mass="34036">MGLTTSNMSLAMPAMDMVVPTVPTVPLLQLQFDEVDIDRYNMQRYSRHQAVPAIRQYLDSNANLSIEQASGVLYDMMPDTGPGLDFINYDMSLLFIQTAQQIPYSHPSQDKFVDLLASLARTDRFNKPLIPSSPRDHRFFGAHGPFAIALNQGSPLYPRRYTNNDEMVNLGAFVARLVRAKVLPRASYNTPASVLREALEYECHDPNCPIDASTWVAWCAVWILGAGRELYERVVLHPDLNQKYYLAGELYRGAPFGIERWKFWQDRLAEIAGEPEVADDVRQLGLKAADYMGALARGIFW</sequence>
<reference evidence="1" key="1">
    <citation type="submission" date="2021-01" db="EMBL/GenBank/DDBJ databases">
        <authorList>
            <consortium name="Aspergillus puulaauensis MK2 genome sequencing consortium"/>
            <person name="Kazuki M."/>
            <person name="Futagami T."/>
        </authorList>
    </citation>
    <scope>NUCLEOTIDE SEQUENCE</scope>
    <source>
        <strain evidence="1">MK2</strain>
    </source>
</reference>
<evidence type="ECO:0000313" key="2">
    <source>
        <dbReference type="Proteomes" id="UP000654913"/>
    </source>
</evidence>
<dbReference type="AlphaFoldDB" id="A0A7R8ALX7"/>
<organism evidence="1 2">
    <name type="scientific">Aspergillus puulaauensis</name>
    <dbReference type="NCBI Taxonomy" id="1220207"/>
    <lineage>
        <taxon>Eukaryota</taxon>
        <taxon>Fungi</taxon>
        <taxon>Dikarya</taxon>
        <taxon>Ascomycota</taxon>
        <taxon>Pezizomycotina</taxon>
        <taxon>Eurotiomycetes</taxon>
        <taxon>Eurotiomycetidae</taxon>
        <taxon>Eurotiales</taxon>
        <taxon>Aspergillaceae</taxon>
        <taxon>Aspergillus</taxon>
    </lineage>
</organism>
<dbReference type="Pfam" id="PF12311">
    <property type="entry name" value="DUF3632"/>
    <property type="match status" value="1"/>
</dbReference>
<gene>
    <name evidence="1" type="ORF">APUU_40843A</name>
</gene>
<dbReference type="GeneID" id="64974404"/>
<evidence type="ECO:0000313" key="1">
    <source>
        <dbReference type="EMBL" id="BCS24399.1"/>
    </source>
</evidence>
<dbReference type="KEGG" id="apuu:APUU_40843A"/>
<dbReference type="InterPro" id="IPR022085">
    <property type="entry name" value="OpdG"/>
</dbReference>
<reference evidence="1" key="2">
    <citation type="submission" date="2021-02" db="EMBL/GenBank/DDBJ databases">
        <title>Aspergillus puulaauensis MK2 genome sequence.</title>
        <authorList>
            <person name="Futagami T."/>
            <person name="Mori K."/>
            <person name="Kadooka C."/>
            <person name="Tanaka T."/>
        </authorList>
    </citation>
    <scope>NUCLEOTIDE SEQUENCE</scope>
    <source>
        <strain evidence="1">MK2</strain>
    </source>
</reference>
<name>A0A7R8ALX7_9EURO</name>
<dbReference type="InterPro" id="IPR053204">
    <property type="entry name" value="Oxopyrrolidines_Biosynth-assoc"/>
</dbReference>
<proteinExistence type="predicted"/>
<protein>
    <submittedName>
        <fullName evidence="1">Uncharacterized protein</fullName>
    </submittedName>
</protein>
<dbReference type="EMBL" id="AP024446">
    <property type="protein sequence ID" value="BCS24399.1"/>
    <property type="molecule type" value="Genomic_DNA"/>
</dbReference>
<dbReference type="RefSeq" id="XP_041556593.1">
    <property type="nucleotide sequence ID" value="XM_041703960.1"/>
</dbReference>
<keyword evidence="2" id="KW-1185">Reference proteome</keyword>
<dbReference type="OrthoDB" id="3350591at2759"/>
<dbReference type="Proteomes" id="UP000654913">
    <property type="component" value="Chromosome 4"/>
</dbReference>